<sequence length="60" mass="7054">MLDARILTNLLSALATADFLTNRQIKEQSLEEFARNARRAIKQSFFRHSEMEKRPTILYV</sequence>
<keyword evidence="2" id="KW-1185">Reference proteome</keyword>
<protein>
    <submittedName>
        <fullName evidence="1">Uncharacterized protein</fullName>
    </submittedName>
</protein>
<dbReference type="Proteomes" id="UP001196413">
    <property type="component" value="Unassembled WGS sequence"/>
</dbReference>
<reference evidence="1" key="1">
    <citation type="submission" date="2021-06" db="EMBL/GenBank/DDBJ databases">
        <title>Parelaphostrongylus tenuis whole genome reference sequence.</title>
        <authorList>
            <person name="Garwood T.J."/>
            <person name="Larsen P.A."/>
            <person name="Fountain-Jones N.M."/>
            <person name="Garbe J.R."/>
            <person name="Macchietto M.G."/>
            <person name="Kania S.A."/>
            <person name="Gerhold R.W."/>
            <person name="Richards J.E."/>
            <person name="Wolf T.M."/>
        </authorList>
    </citation>
    <scope>NUCLEOTIDE SEQUENCE</scope>
    <source>
        <strain evidence="1">MNPRO001-30</strain>
        <tissue evidence="1">Meninges</tissue>
    </source>
</reference>
<comment type="caution">
    <text evidence="1">The sequence shown here is derived from an EMBL/GenBank/DDBJ whole genome shotgun (WGS) entry which is preliminary data.</text>
</comment>
<proteinExistence type="predicted"/>
<name>A0AAD5RDL3_PARTN</name>
<evidence type="ECO:0000313" key="1">
    <source>
        <dbReference type="EMBL" id="KAJ1374161.1"/>
    </source>
</evidence>
<evidence type="ECO:0000313" key="2">
    <source>
        <dbReference type="Proteomes" id="UP001196413"/>
    </source>
</evidence>
<dbReference type="EMBL" id="JAHQIW010007405">
    <property type="protein sequence ID" value="KAJ1374161.1"/>
    <property type="molecule type" value="Genomic_DNA"/>
</dbReference>
<accession>A0AAD5RDL3</accession>
<organism evidence="1 2">
    <name type="scientific">Parelaphostrongylus tenuis</name>
    <name type="common">Meningeal worm</name>
    <dbReference type="NCBI Taxonomy" id="148309"/>
    <lineage>
        <taxon>Eukaryota</taxon>
        <taxon>Metazoa</taxon>
        <taxon>Ecdysozoa</taxon>
        <taxon>Nematoda</taxon>
        <taxon>Chromadorea</taxon>
        <taxon>Rhabditida</taxon>
        <taxon>Rhabditina</taxon>
        <taxon>Rhabditomorpha</taxon>
        <taxon>Strongyloidea</taxon>
        <taxon>Metastrongylidae</taxon>
        <taxon>Parelaphostrongylus</taxon>
    </lineage>
</organism>
<dbReference type="AlphaFoldDB" id="A0AAD5RDL3"/>
<gene>
    <name evidence="1" type="ORF">KIN20_036787</name>
</gene>